<organism evidence="2 3">
    <name type="scientific">Marinomonas primoryensis</name>
    <dbReference type="NCBI Taxonomy" id="178399"/>
    <lineage>
        <taxon>Bacteria</taxon>
        <taxon>Pseudomonadati</taxon>
        <taxon>Pseudomonadota</taxon>
        <taxon>Gammaproteobacteria</taxon>
        <taxon>Oceanospirillales</taxon>
        <taxon>Oceanospirillaceae</taxon>
        <taxon>Marinomonas</taxon>
    </lineage>
</organism>
<reference evidence="2 3" key="1">
    <citation type="submission" date="2024-05" db="EMBL/GenBank/DDBJ databases">
        <authorList>
            <person name="Busch G.E."/>
            <person name="Sharma I."/>
        </authorList>
    </citation>
    <scope>NUCLEOTIDE SEQUENCE [LARGE SCALE GENOMIC DNA]</scope>
    <source>
        <strain evidence="2 3">23GB23</strain>
    </source>
</reference>
<evidence type="ECO:0000313" key="3">
    <source>
        <dbReference type="Proteomes" id="UP001471651"/>
    </source>
</evidence>
<protein>
    <recommendedName>
        <fullName evidence="1">Fructose-1-6-bisphosphatase class 1 C-terminal domain-containing protein</fullName>
    </recommendedName>
</protein>
<feature type="domain" description="Fructose-1-6-bisphosphatase class 1 C-terminal" evidence="1">
    <location>
        <begin position="28"/>
        <end position="77"/>
    </location>
</feature>
<dbReference type="EMBL" id="JBDYKN010000027">
    <property type="protein sequence ID" value="MEP7731337.1"/>
    <property type="molecule type" value="Genomic_DNA"/>
</dbReference>
<dbReference type="Pfam" id="PF18913">
    <property type="entry name" value="FBPase_C"/>
    <property type="match status" value="1"/>
</dbReference>
<accession>A0ABV0L4K7</accession>
<comment type="caution">
    <text evidence="2">The sequence shown here is derived from an EMBL/GenBank/DDBJ whole genome shotgun (WGS) entry which is preliminary data.</text>
</comment>
<name>A0ABV0L4K7_9GAMM</name>
<dbReference type="InterPro" id="IPR044015">
    <property type="entry name" value="FBPase_C_dom"/>
</dbReference>
<proteinExistence type="predicted"/>
<evidence type="ECO:0000313" key="2">
    <source>
        <dbReference type="EMBL" id="MEP7731337.1"/>
    </source>
</evidence>
<sequence>MMLLNHHTCLLKIHNLYSLRPDLTVTHFEAVSVGLNSFKAGGKAHTHTQRILDIQPDAIHQRVAVILGAANEVDKCLTY</sequence>
<dbReference type="Proteomes" id="UP001471651">
    <property type="component" value="Unassembled WGS sequence"/>
</dbReference>
<keyword evidence="3" id="KW-1185">Reference proteome</keyword>
<evidence type="ECO:0000259" key="1">
    <source>
        <dbReference type="Pfam" id="PF18913"/>
    </source>
</evidence>
<dbReference type="Gene3D" id="3.40.190.80">
    <property type="match status" value="1"/>
</dbReference>
<gene>
    <name evidence="2" type="ORF">ABKW32_17975</name>
</gene>
<dbReference type="RefSeq" id="WP_244959733.1">
    <property type="nucleotide sequence ID" value="NZ_BAAAEF010000026.1"/>
</dbReference>
<dbReference type="SUPFAM" id="SSF56655">
    <property type="entry name" value="Carbohydrate phosphatase"/>
    <property type="match status" value="1"/>
</dbReference>